<name>A0AC35FPF1_9BILA</name>
<sequence>MFYGARSCAPLGLGFIVGLIICILTSTSTILPILDSSGYSLCRNHVKRSVKNFVDVSGPWKVNVRKVPLMRISNSNDPSTDSKQVIRSRFAATELGIREKIMVIVFGQSSLSVALNSSIGKFVPKIHLFIEESRIDIDISTLADNLSPYRPNGQHAHVHILNTIFNKSFYENYDWFLFVPDTTYVNPFRLMDFVNHRNFYEFKAYGIPQKNERCSFAAGILLSSSVVRSLIQQRHVCASIVASSDEKAFETCIHRATNVTCTQDEAFQWWRTDDHSEGGLAIHDRIHWFSSAHGFNQSMTVSKLLSDADISALHNHFLEVERERLNEEIEQIIFQLDDVAKTIPQASTWPKGLPPVSKPPNRYQVPFWEYFTETEIFKIENHQNVHPLVGNDALDVREIVTSARQLIEKSNSGIEFLRLRNGYRLFNAMRGMEYIVDLEYHTASDSIISKRVHLCRPIQHSQLVPNVPYVKEDTDITLVIPVGSPEDVVPARSLLVRHLRLCKSSLSQIDSRRTRLVIAVRGINALNVRQLSNDLIELKKRCKSMQTETALLLLKPNVELMVQIAAMDEAIDHYGQQTVYVLLSPYADYQREFLDRIRINSIRHFQVFIPIPFAEFSPKIIEADHILSSQSNKSTKVESETLGDRIHRLSKEPSLLSDFTRPIVVHKNNGLFDTNDFSSISMYGVDYVNMRPRLLQKLIDGELVLDLSTMFMGQSDIHVLRAIEPSLKLRYHLRSCPSLLTNIDFARCSASQKQTIGSKAQLANLVFNDLEDLSVFEK</sequence>
<evidence type="ECO:0000313" key="1">
    <source>
        <dbReference type="Proteomes" id="UP000887580"/>
    </source>
</evidence>
<dbReference type="Proteomes" id="UP000887580">
    <property type="component" value="Unplaced"/>
</dbReference>
<organism evidence="1 2">
    <name type="scientific">Panagrolaimus sp. PS1159</name>
    <dbReference type="NCBI Taxonomy" id="55785"/>
    <lineage>
        <taxon>Eukaryota</taxon>
        <taxon>Metazoa</taxon>
        <taxon>Ecdysozoa</taxon>
        <taxon>Nematoda</taxon>
        <taxon>Chromadorea</taxon>
        <taxon>Rhabditida</taxon>
        <taxon>Tylenchina</taxon>
        <taxon>Panagrolaimomorpha</taxon>
        <taxon>Panagrolaimoidea</taxon>
        <taxon>Panagrolaimidae</taxon>
        <taxon>Panagrolaimus</taxon>
    </lineage>
</organism>
<protein>
    <submittedName>
        <fullName evidence="2">Hexosyltransferase</fullName>
    </submittedName>
</protein>
<proteinExistence type="predicted"/>
<reference evidence="2" key="1">
    <citation type="submission" date="2022-11" db="UniProtKB">
        <authorList>
            <consortium name="WormBaseParasite"/>
        </authorList>
    </citation>
    <scope>IDENTIFICATION</scope>
</reference>
<accession>A0AC35FPF1</accession>
<evidence type="ECO:0000313" key="2">
    <source>
        <dbReference type="WBParaSite" id="PS1159_v2.g19627.t1"/>
    </source>
</evidence>
<dbReference type="WBParaSite" id="PS1159_v2.g19627.t1">
    <property type="protein sequence ID" value="PS1159_v2.g19627.t1"/>
    <property type="gene ID" value="PS1159_v2.g19627"/>
</dbReference>